<gene>
    <name evidence="1" type="ORF">N7530_012071</name>
</gene>
<dbReference type="EMBL" id="JAPWDO010000009">
    <property type="protein sequence ID" value="KAJ5456797.1"/>
    <property type="molecule type" value="Genomic_DNA"/>
</dbReference>
<accession>A0A9W9WEV8</accession>
<reference evidence="1" key="2">
    <citation type="journal article" date="2023" name="IMA Fungus">
        <title>Comparative genomic study of the Penicillium genus elucidates a diverse pangenome and 15 lateral gene transfer events.</title>
        <authorList>
            <person name="Petersen C."/>
            <person name="Sorensen T."/>
            <person name="Nielsen M.R."/>
            <person name="Sondergaard T.E."/>
            <person name="Sorensen J.L."/>
            <person name="Fitzpatrick D.A."/>
            <person name="Frisvad J.C."/>
            <person name="Nielsen K.L."/>
        </authorList>
    </citation>
    <scope>NUCLEOTIDE SEQUENCE</scope>
    <source>
        <strain evidence="1">IBT 17660</strain>
    </source>
</reference>
<comment type="caution">
    <text evidence="1">The sequence shown here is derived from an EMBL/GenBank/DDBJ whole genome shotgun (WGS) entry which is preliminary data.</text>
</comment>
<dbReference type="AlphaFoldDB" id="A0A9W9WEV8"/>
<dbReference type="OrthoDB" id="4356118at2759"/>
<evidence type="ECO:0000313" key="2">
    <source>
        <dbReference type="Proteomes" id="UP001147760"/>
    </source>
</evidence>
<sequence length="229" mass="25232">MINYGTGKYLKVINGRVVTIPDTADSHDSYRVVDAGEADQTLNAILNGSSAEAIPSSDGTAIPMPRWRITPKEDNSDAFHIADSQSGTQLKDAGPRTEIAAISTDAFPRGPEHDSIQLWQLVALVADSLTSVDQTINFARQAMELLLEQWEDKKIVYTPKKPVATVASINTHDIKTLKDRGCKMKAKEEKALLDGGVRIDRQGFFQKKGVKDSPYFANLQGQVSKWSDW</sequence>
<dbReference type="Proteomes" id="UP001147760">
    <property type="component" value="Unassembled WGS sequence"/>
</dbReference>
<evidence type="ECO:0000313" key="1">
    <source>
        <dbReference type="EMBL" id="KAJ5456797.1"/>
    </source>
</evidence>
<proteinExistence type="predicted"/>
<organism evidence="1 2">
    <name type="scientific">Penicillium desertorum</name>
    <dbReference type="NCBI Taxonomy" id="1303715"/>
    <lineage>
        <taxon>Eukaryota</taxon>
        <taxon>Fungi</taxon>
        <taxon>Dikarya</taxon>
        <taxon>Ascomycota</taxon>
        <taxon>Pezizomycotina</taxon>
        <taxon>Eurotiomycetes</taxon>
        <taxon>Eurotiomycetidae</taxon>
        <taxon>Eurotiales</taxon>
        <taxon>Aspergillaceae</taxon>
        <taxon>Penicillium</taxon>
    </lineage>
</organism>
<reference evidence="1" key="1">
    <citation type="submission" date="2022-12" db="EMBL/GenBank/DDBJ databases">
        <authorList>
            <person name="Petersen C."/>
        </authorList>
    </citation>
    <scope>NUCLEOTIDE SEQUENCE</scope>
    <source>
        <strain evidence="1">IBT 17660</strain>
    </source>
</reference>
<name>A0A9W9WEV8_9EURO</name>
<protein>
    <submittedName>
        <fullName evidence="1">Uncharacterized protein</fullName>
    </submittedName>
</protein>
<keyword evidence="2" id="KW-1185">Reference proteome</keyword>